<feature type="non-terminal residue" evidence="6">
    <location>
        <position position="437"/>
    </location>
</feature>
<keyword evidence="3" id="KW-0238">DNA-binding</keyword>
<evidence type="ECO:0000256" key="3">
    <source>
        <dbReference type="ARBA" id="ARBA00023125"/>
    </source>
</evidence>
<evidence type="ECO:0000256" key="4">
    <source>
        <dbReference type="SAM" id="MobiDB-lite"/>
    </source>
</evidence>
<feature type="region of interest" description="Disordered" evidence="4">
    <location>
        <begin position="147"/>
        <end position="168"/>
    </location>
</feature>
<dbReference type="Proteomes" id="UP000010729">
    <property type="component" value="Unassembled WGS sequence"/>
</dbReference>
<dbReference type="AlphaFoldDB" id="N1V4J0"/>
<feature type="domain" description="Primosomal protein N' 3' DNA-binding" evidence="5">
    <location>
        <begin position="40"/>
        <end position="138"/>
    </location>
</feature>
<dbReference type="InterPro" id="IPR041222">
    <property type="entry name" value="PriA_3primeBD"/>
</dbReference>
<protein>
    <submittedName>
        <fullName evidence="6">Primosomal protein N</fullName>
    </submittedName>
</protein>
<dbReference type="EMBL" id="ANPE02000094">
    <property type="protein sequence ID" value="EMY34929.1"/>
    <property type="molecule type" value="Genomic_DNA"/>
</dbReference>
<dbReference type="GO" id="GO:0005524">
    <property type="term" value="F:ATP binding"/>
    <property type="evidence" value="ECO:0007669"/>
    <property type="project" value="UniProtKB-KW"/>
</dbReference>
<dbReference type="InterPro" id="IPR027417">
    <property type="entry name" value="P-loop_NTPase"/>
</dbReference>
<dbReference type="InterPro" id="IPR042115">
    <property type="entry name" value="PriA_3primeBD_sf"/>
</dbReference>
<evidence type="ECO:0000313" key="7">
    <source>
        <dbReference type="Proteomes" id="UP000010729"/>
    </source>
</evidence>
<dbReference type="GO" id="GO:0003677">
    <property type="term" value="F:DNA binding"/>
    <property type="evidence" value="ECO:0007669"/>
    <property type="project" value="UniProtKB-KW"/>
</dbReference>
<keyword evidence="2" id="KW-0067">ATP-binding</keyword>
<organism evidence="6 7">
    <name type="scientific">Arthrobacter crystallopoietes BAB-32</name>
    <dbReference type="NCBI Taxonomy" id="1246476"/>
    <lineage>
        <taxon>Bacteria</taxon>
        <taxon>Bacillati</taxon>
        <taxon>Actinomycetota</taxon>
        <taxon>Actinomycetes</taxon>
        <taxon>Micrococcales</taxon>
        <taxon>Micrococcaceae</taxon>
        <taxon>Crystallibacter</taxon>
    </lineage>
</organism>
<keyword evidence="1" id="KW-0547">Nucleotide-binding</keyword>
<dbReference type="GO" id="GO:0006270">
    <property type="term" value="P:DNA replication initiation"/>
    <property type="evidence" value="ECO:0007669"/>
    <property type="project" value="TreeGrafter"/>
</dbReference>
<dbReference type="Gene3D" id="3.40.50.300">
    <property type="entry name" value="P-loop containing nucleotide triphosphate hydrolases"/>
    <property type="match status" value="1"/>
</dbReference>
<gene>
    <name evidence="6" type="ORF">D477_007184</name>
</gene>
<evidence type="ECO:0000256" key="1">
    <source>
        <dbReference type="ARBA" id="ARBA00022741"/>
    </source>
</evidence>
<comment type="caution">
    <text evidence="6">The sequence shown here is derived from an EMBL/GenBank/DDBJ whole genome shotgun (WGS) entry which is preliminary data.</text>
</comment>
<evidence type="ECO:0000256" key="2">
    <source>
        <dbReference type="ARBA" id="ARBA00022840"/>
    </source>
</evidence>
<sequence length="437" mass="45959">MPQDPGADQAVQLSLLQGFGAPAQPPGMPQPAAEDPVAEVLIESAVPHLDRAFDYLVPAELAAEAVPGARIKARFGAQEVTGFITRRKAEAAEGIKLSRLAKVVSAQPVLTPQLLQLANAVASRYAGTLSDVVRAAIPPRVARVDKEFPQAAEPAEAGGQGGAREQGPHPELCFAGYPAAGSFLAHLAAGGSPRAVLSAHKSYGAAAWAAQLSAAVTAMLSSGRGAVVVVPDAKDLAMLGAELERSIGAEAFVRLTAEDGPTPRYRNYLKLLHGHAKVAIGTRSAAFAPMAELGLVAIWEDGDDLHVEQRAPYQHAREVLLLRAEQAGCAVLLGGISRSTESQRLVETGWAQPLQPERSAVRAAAPRVVNTADSFQQERDPLLRHARLPQEAWRAAREGLERGPVLVQVARTGFAPAIACQDCRTPARCAQCQGPLA</sequence>
<accession>N1V4J0</accession>
<dbReference type="GO" id="GO:0006310">
    <property type="term" value="P:DNA recombination"/>
    <property type="evidence" value="ECO:0007669"/>
    <property type="project" value="TreeGrafter"/>
</dbReference>
<dbReference type="Gene3D" id="3.40.1440.60">
    <property type="entry name" value="PriA, 3(prime) DNA-binding domain"/>
    <property type="match status" value="1"/>
</dbReference>
<name>N1V4J0_9MICC</name>
<dbReference type="GO" id="GO:0043138">
    <property type="term" value="F:3'-5' DNA helicase activity"/>
    <property type="evidence" value="ECO:0007669"/>
    <property type="project" value="TreeGrafter"/>
</dbReference>
<dbReference type="PANTHER" id="PTHR30580">
    <property type="entry name" value="PRIMOSOMAL PROTEIN N"/>
    <property type="match status" value="1"/>
</dbReference>
<dbReference type="PANTHER" id="PTHR30580:SF0">
    <property type="entry name" value="PRIMOSOMAL PROTEIN N"/>
    <property type="match status" value="1"/>
</dbReference>
<evidence type="ECO:0000259" key="5">
    <source>
        <dbReference type="Pfam" id="PF17764"/>
    </source>
</evidence>
<evidence type="ECO:0000313" key="6">
    <source>
        <dbReference type="EMBL" id="EMY34929.1"/>
    </source>
</evidence>
<proteinExistence type="predicted"/>
<dbReference type="Pfam" id="PF17764">
    <property type="entry name" value="PriA_3primeBD"/>
    <property type="match status" value="1"/>
</dbReference>
<reference evidence="6 7" key="1">
    <citation type="journal article" date="2013" name="Genome Announc.">
        <title>Draft Genome Sequence of Arthrobacter crystallopoietes Strain BAB-32, Revealing Genes for Bioremediation.</title>
        <authorList>
            <person name="Joshi M.N."/>
            <person name="Pandit A.S."/>
            <person name="Sharma A."/>
            <person name="Pandya R.V."/>
            <person name="Desai S.M."/>
            <person name="Saxena A.K."/>
            <person name="Bagatharia S.B."/>
        </authorList>
    </citation>
    <scope>NUCLEOTIDE SEQUENCE [LARGE SCALE GENOMIC DNA]</scope>
    <source>
        <strain evidence="6 7">BAB-32</strain>
    </source>
</reference>
<keyword evidence="7" id="KW-1185">Reference proteome</keyword>
<dbReference type="GO" id="GO:0006302">
    <property type="term" value="P:double-strand break repair"/>
    <property type="evidence" value="ECO:0007669"/>
    <property type="project" value="TreeGrafter"/>
</dbReference>